<proteinExistence type="inferred from homology"/>
<feature type="domain" description="T4 RNA ligase 1-like N-terminal" evidence="5">
    <location>
        <begin position="61"/>
        <end position="288"/>
    </location>
</feature>
<keyword evidence="7" id="KW-1185">Reference proteome</keyword>
<dbReference type="GO" id="GO:0006388">
    <property type="term" value="P:tRNA splicing, via endonucleolytic cleavage and ligation"/>
    <property type="evidence" value="ECO:0007669"/>
    <property type="project" value="UniProtKB-UniRule"/>
</dbReference>
<dbReference type="InterPro" id="IPR019039">
    <property type="entry name" value="T4-Rnl1-like_N"/>
</dbReference>
<sequence length="813" mass="93599">MAEQDVTELVKRLEEASHLKKHGKATKITCSIFDRPDVKLDSWKFNEWDYGKSKRVLPCSARGLFIQNADSEPRIVTRGYDKFFNIDEVQRTSWRSIQDNTEGPYEITVKENGCIILIGGLEDGTVVVCSKHSTGPRDDINRNHSQAGQQFLEQQLKEKNLGLKDLGRYLYEANCTAIAEYCDDTFEEHILEYNRDNAGLYLHGLNYNTVGFSTFPMAKVAEFANAWGFKHIDYFTTEDSSSLKTFLTECEKAGHYNNQEIEGFVIRCKDKSTGGTFFFKYKFKEPYLMYRQWREVTREYISTKQRVFRYRSHNYITNKYMDFVIPLLDRDPKLADDFMNGKGIIKLRKLFLEDYGMSGLEILNLDKIKELEEAENHVENVIDENTKFLLVTIATIGCGKSTVSLTLNELFPESWGLVVNDNITSNKTDYIKSALQLFKDGKQFVLADKNNHQFRERAAVFEWINQYRDSYIPYNCNLQVIALCFVDEVSPEMRALTIDRVMKRGDNHQSIKSESDDQQKVLKIMQGFMNRFQPFLPSKDPDNKFDFHIQLEVGKNSSLKNTITVLKELQRNYGDVIPSIPDDSIVHQAFERALNYKPTITKIIKGGNKIDKKQHKPVYFSANVIDTDLLLQHVRKTIETHASEYPSLLKSLDSTPFKDALHITLYHKSQIRSVGIKAKQMWAKYLDRYKEYLSKENNSEATKNIIATEDSVSFKLRDLIWDKHVILATVSLLDDTHPIVMPDGTHLDHLTCLNKVPHITLALFSNEKTAKYSGELAKEVYEFGIQESDTDTGMISLGTTDNLQFSGKVCINL</sequence>
<dbReference type="GO" id="GO:0008081">
    <property type="term" value="F:phosphoric diester hydrolase activity"/>
    <property type="evidence" value="ECO:0007669"/>
    <property type="project" value="InterPro"/>
</dbReference>
<dbReference type="HOGENOM" id="CLU_010316_1_0_1"/>
<keyword evidence="1" id="KW-0436">Ligase</keyword>
<dbReference type="eggNOG" id="ENOG502QQB9">
    <property type="taxonomic scope" value="Eukaryota"/>
</dbReference>
<protein>
    <recommendedName>
        <fullName evidence="1">tRNA ligase</fullName>
        <ecNumber evidence="1">6.5.1.3</ecNumber>
    </recommendedName>
</protein>
<comment type="similarity">
    <text evidence="1">Belongs to the TRL1 family.</text>
</comment>
<evidence type="ECO:0000259" key="3">
    <source>
        <dbReference type="Pfam" id="PF08302"/>
    </source>
</evidence>
<dbReference type="Proteomes" id="UP000000598">
    <property type="component" value="Chromosome F"/>
</dbReference>
<feature type="active site" description="N6-AMP-lysine intermediate" evidence="2">
    <location>
        <position position="110"/>
    </location>
</feature>
<dbReference type="EMBL" id="CR382126">
    <property type="protein sequence ID" value="CAG98435.1"/>
    <property type="molecule type" value="Genomic_DNA"/>
</dbReference>
<evidence type="ECO:0000313" key="6">
    <source>
        <dbReference type="EMBL" id="CAG98435.1"/>
    </source>
</evidence>
<dbReference type="PIRSF" id="PIRSF019634">
    <property type="entry name" value="tRNA_lig_yeast"/>
    <property type="match status" value="1"/>
</dbReference>
<evidence type="ECO:0000259" key="4">
    <source>
        <dbReference type="Pfam" id="PF08303"/>
    </source>
</evidence>
<comment type="catalytic activity">
    <reaction evidence="1">
        <text>ATP + (ribonucleotide)n-3'-hydroxyl + 5'-phospho-(ribonucleotide)m = (ribonucleotide)n+m + AMP + diphosphate.</text>
        <dbReference type="EC" id="6.5.1.3"/>
    </reaction>
</comment>
<dbReference type="GO" id="GO:0005634">
    <property type="term" value="C:nucleus"/>
    <property type="evidence" value="ECO:0007669"/>
    <property type="project" value="TreeGrafter"/>
</dbReference>
<dbReference type="GO" id="GO:0051730">
    <property type="term" value="F:GTP-dependent polyribonucleotide 5'-hydroxyl-kinase activity"/>
    <property type="evidence" value="ECO:0007669"/>
    <property type="project" value="InterPro"/>
</dbReference>
<evidence type="ECO:0000313" key="7">
    <source>
        <dbReference type="Proteomes" id="UP000000598"/>
    </source>
</evidence>
<dbReference type="Gene3D" id="3.40.50.300">
    <property type="entry name" value="P-loop containing nucleotide triphosphate hydrolases"/>
    <property type="match status" value="1"/>
</dbReference>
<keyword evidence="1" id="KW-0819">tRNA processing</keyword>
<feature type="domain" description="tRNA ligase phosphodiesterase" evidence="3">
    <location>
        <begin position="557"/>
        <end position="813"/>
    </location>
</feature>
<evidence type="ECO:0000259" key="5">
    <source>
        <dbReference type="Pfam" id="PF09511"/>
    </source>
</evidence>
<dbReference type="InParanoid" id="Q6CK12"/>
<dbReference type="FunCoup" id="Q6CK12">
    <property type="interactions" value="105"/>
</dbReference>
<gene>
    <name evidence="6" type="ORF">KLLA0_F14399g</name>
</gene>
<dbReference type="Pfam" id="PF09511">
    <property type="entry name" value="RNA_lig_T4_1"/>
    <property type="match status" value="1"/>
</dbReference>
<dbReference type="STRING" id="284590.Q6CK12"/>
<dbReference type="KEGG" id="kla:KLLA0_F14399g"/>
<organism evidence="6 7">
    <name type="scientific">Kluyveromyces lactis (strain ATCC 8585 / CBS 2359 / DSM 70799 / NBRC 1267 / NRRL Y-1140 / WM37)</name>
    <name type="common">Yeast</name>
    <name type="synonym">Candida sphaerica</name>
    <dbReference type="NCBI Taxonomy" id="284590"/>
    <lineage>
        <taxon>Eukaryota</taxon>
        <taxon>Fungi</taxon>
        <taxon>Dikarya</taxon>
        <taxon>Ascomycota</taxon>
        <taxon>Saccharomycotina</taxon>
        <taxon>Saccharomycetes</taxon>
        <taxon>Saccharomycetales</taxon>
        <taxon>Saccharomycetaceae</taxon>
        <taxon>Kluyveromyces</taxon>
    </lineage>
</organism>
<feature type="domain" description="tRNA ligase kinase" evidence="4">
    <location>
        <begin position="389"/>
        <end position="553"/>
    </location>
</feature>
<evidence type="ECO:0000256" key="1">
    <source>
        <dbReference type="PIRNR" id="PIRNR019634"/>
    </source>
</evidence>
<dbReference type="Pfam" id="PF08303">
    <property type="entry name" value="tRNA_lig_kinase"/>
    <property type="match status" value="1"/>
</dbReference>
<reference evidence="6 7" key="1">
    <citation type="journal article" date="2004" name="Nature">
        <title>Genome evolution in yeasts.</title>
        <authorList>
            <consortium name="Genolevures"/>
            <person name="Dujon B."/>
            <person name="Sherman D."/>
            <person name="Fischer G."/>
            <person name="Durrens P."/>
            <person name="Casaregola S."/>
            <person name="Lafontaine I."/>
            <person name="de Montigny J."/>
            <person name="Marck C."/>
            <person name="Neuveglise C."/>
            <person name="Talla E."/>
            <person name="Goffard N."/>
            <person name="Frangeul L."/>
            <person name="Aigle M."/>
            <person name="Anthouard V."/>
            <person name="Babour A."/>
            <person name="Barbe V."/>
            <person name="Barnay S."/>
            <person name="Blanchin S."/>
            <person name="Beckerich J.M."/>
            <person name="Beyne E."/>
            <person name="Bleykasten C."/>
            <person name="Boisrame A."/>
            <person name="Boyer J."/>
            <person name="Cattolico L."/>
            <person name="Confanioleri F."/>
            <person name="de Daruvar A."/>
            <person name="Despons L."/>
            <person name="Fabre E."/>
            <person name="Fairhead C."/>
            <person name="Ferry-Dumazet H."/>
            <person name="Groppi A."/>
            <person name="Hantraye F."/>
            <person name="Hennequin C."/>
            <person name="Jauniaux N."/>
            <person name="Joyet P."/>
            <person name="Kachouri R."/>
            <person name="Kerrest A."/>
            <person name="Koszul R."/>
            <person name="Lemaire M."/>
            <person name="Lesur I."/>
            <person name="Ma L."/>
            <person name="Muller H."/>
            <person name="Nicaud J.M."/>
            <person name="Nikolski M."/>
            <person name="Oztas S."/>
            <person name="Ozier-Kalogeropoulos O."/>
            <person name="Pellenz S."/>
            <person name="Potier S."/>
            <person name="Richard G.F."/>
            <person name="Straub M.L."/>
            <person name="Suleau A."/>
            <person name="Swennene D."/>
            <person name="Tekaia F."/>
            <person name="Wesolowski-Louvel M."/>
            <person name="Westhof E."/>
            <person name="Wirth B."/>
            <person name="Zeniou-Meyer M."/>
            <person name="Zivanovic I."/>
            <person name="Bolotin-Fukuhara M."/>
            <person name="Thierry A."/>
            <person name="Bouchier C."/>
            <person name="Caudron B."/>
            <person name="Scarpelli C."/>
            <person name="Gaillardin C."/>
            <person name="Weissenbach J."/>
            <person name="Wincker P."/>
            <person name="Souciet J.L."/>
        </authorList>
    </citation>
    <scope>NUCLEOTIDE SEQUENCE [LARGE SCALE GENOMIC DNA]</scope>
    <source>
        <strain evidence="7">ATCC 8585 / CBS 2359 / DSM 70799 / NBRC 1267 / NRRL Y-1140 / WM37</strain>
    </source>
</reference>
<accession>Q6CK12</accession>
<dbReference type="InterPro" id="IPR027417">
    <property type="entry name" value="P-loop_NTPase"/>
</dbReference>
<dbReference type="PANTHER" id="PTHR32004:SF1">
    <property type="entry name" value="TRNA LIGASE"/>
    <property type="match status" value="1"/>
</dbReference>
<dbReference type="GO" id="GO:0003972">
    <property type="term" value="F:RNA ligase (ATP) activity"/>
    <property type="evidence" value="ECO:0007669"/>
    <property type="project" value="UniProtKB-UniRule"/>
</dbReference>
<dbReference type="InterPro" id="IPR015966">
    <property type="entry name" value="tRNA_lig_kin_fungi"/>
</dbReference>
<dbReference type="OMA" id="FHITLCH"/>
<dbReference type="InterPro" id="IPR012387">
    <property type="entry name" value="Trl1_fun"/>
</dbReference>
<name>Q6CK12_KLULA</name>
<dbReference type="GO" id="GO:0005524">
    <property type="term" value="F:ATP binding"/>
    <property type="evidence" value="ECO:0007669"/>
    <property type="project" value="UniProtKB-UniRule"/>
</dbReference>
<dbReference type="PANTHER" id="PTHR32004">
    <property type="entry name" value="TRNA LIGASE"/>
    <property type="match status" value="1"/>
</dbReference>
<dbReference type="EC" id="6.5.1.3" evidence="1"/>
<evidence type="ECO:0000256" key="2">
    <source>
        <dbReference type="PIRSR" id="PIRSR019634-50"/>
    </source>
</evidence>
<dbReference type="AlphaFoldDB" id="Q6CK12"/>
<dbReference type="PaxDb" id="284590-Q6CK12"/>
<dbReference type="Pfam" id="PF08302">
    <property type="entry name" value="tRNA_lig_CPD"/>
    <property type="match status" value="1"/>
</dbReference>
<dbReference type="InterPro" id="IPR015965">
    <property type="entry name" value="tRNA_lig_PDEase"/>
</dbReference>